<reference evidence="3 4" key="1">
    <citation type="submission" date="2020-10" db="EMBL/GenBank/DDBJ databases">
        <title>Sequencing the genomes of 1000 actinobacteria strains.</title>
        <authorList>
            <person name="Klenk H.-P."/>
        </authorList>
    </citation>
    <scope>NUCLEOTIDE SEQUENCE [LARGE SCALE GENOMIC DNA]</scope>
    <source>
        <strain evidence="3 4">DSM 44653</strain>
    </source>
</reference>
<evidence type="ECO:0000313" key="4">
    <source>
        <dbReference type="Proteomes" id="UP000631670"/>
    </source>
</evidence>
<dbReference type="CDD" id="cd00093">
    <property type="entry name" value="HTH_XRE"/>
    <property type="match status" value="1"/>
</dbReference>
<feature type="domain" description="HTH cro/C1-type" evidence="2">
    <location>
        <begin position="391"/>
        <end position="447"/>
    </location>
</feature>
<name>A0ABR9HZG6_9PSEU</name>
<proteinExistence type="predicted"/>
<feature type="region of interest" description="Disordered" evidence="1">
    <location>
        <begin position="195"/>
        <end position="360"/>
    </location>
</feature>
<dbReference type="Gene3D" id="1.10.260.40">
    <property type="entry name" value="lambda repressor-like DNA-binding domains"/>
    <property type="match status" value="1"/>
</dbReference>
<dbReference type="RefSeq" id="WP_338078683.1">
    <property type="nucleotide sequence ID" value="NZ_JADBEG010000001.1"/>
</dbReference>
<evidence type="ECO:0000256" key="1">
    <source>
        <dbReference type="SAM" id="MobiDB-lite"/>
    </source>
</evidence>
<organism evidence="3 4">
    <name type="scientific">Amycolatopsis lexingtonensis</name>
    <dbReference type="NCBI Taxonomy" id="218822"/>
    <lineage>
        <taxon>Bacteria</taxon>
        <taxon>Bacillati</taxon>
        <taxon>Actinomycetota</taxon>
        <taxon>Actinomycetes</taxon>
        <taxon>Pseudonocardiales</taxon>
        <taxon>Pseudonocardiaceae</taxon>
        <taxon>Amycolatopsis</taxon>
    </lineage>
</organism>
<protein>
    <submittedName>
        <fullName evidence="3">Transcriptional regulator with XRE-family HTH domain</fullName>
    </submittedName>
</protein>
<evidence type="ECO:0000313" key="3">
    <source>
        <dbReference type="EMBL" id="MBE1496333.1"/>
    </source>
</evidence>
<feature type="compositionally biased region" description="Polar residues" evidence="1">
    <location>
        <begin position="242"/>
        <end position="252"/>
    </location>
</feature>
<dbReference type="EMBL" id="JADBEG010000001">
    <property type="protein sequence ID" value="MBE1496333.1"/>
    <property type="molecule type" value="Genomic_DNA"/>
</dbReference>
<dbReference type="InterPro" id="IPR001387">
    <property type="entry name" value="Cro/C1-type_HTH"/>
</dbReference>
<comment type="caution">
    <text evidence="3">The sequence shown here is derived from an EMBL/GenBank/DDBJ whole genome shotgun (WGS) entry which is preliminary data.</text>
</comment>
<sequence length="529" mass="57491">MRQRLIVAFRLDTTWRAWRVTIAATVAEIRIAAHAAAESTGSHTPATITEPLTTGRRRRVTSDAFAAPQHRSDGVAVEAQDQLAARAHALAAALRAVAGTLAEQPSPLRKRLVRDLRTWQRQWDRAVSTSVLGVIGETCVAAKTKNWTFRDISTATGISCSTVYRRAAEAARPVRGQTAAPPAEISAWVGDLVAATHDTPDDPTTPEDGNNVVSVPQRRPSAADQPGTPARPDTPAARRGLTTPTFPPQSHTPAKPTQYFPAPDTRTDWTDRTARAAGGSSPTTARLPADTTGHPRRDPFRIEFSSALTPSTMDAPGQSLVDAGREPVAGPASDFPTSPRAAATPDVPPPPDPTAPAPADDLTAEMAHRWAESGPAFFDEDRYQKILGDELRKLRRQRGWTRKHLREQLRFDISLQTLSTYEHGTRRMSVLRLIELSLALGERPQDLIARVHQRATRDPLTVDLTVDLSALAALPEPHLAPLRSWATQLLHQPDPPTHVRLNPDAVGRMAQLCGVPPADLLTFLGEHAR</sequence>
<evidence type="ECO:0000259" key="2">
    <source>
        <dbReference type="PROSITE" id="PS50943"/>
    </source>
</evidence>
<dbReference type="SMART" id="SM00530">
    <property type="entry name" value="HTH_XRE"/>
    <property type="match status" value="1"/>
</dbReference>
<feature type="compositionally biased region" description="Basic and acidic residues" evidence="1">
    <location>
        <begin position="265"/>
        <end position="274"/>
    </location>
</feature>
<dbReference type="Pfam" id="PF01381">
    <property type="entry name" value="HTH_3"/>
    <property type="match status" value="1"/>
</dbReference>
<dbReference type="PROSITE" id="PS50943">
    <property type="entry name" value="HTH_CROC1"/>
    <property type="match status" value="1"/>
</dbReference>
<feature type="compositionally biased region" description="Pro residues" evidence="1">
    <location>
        <begin position="346"/>
        <end position="356"/>
    </location>
</feature>
<dbReference type="Proteomes" id="UP000631670">
    <property type="component" value="Unassembled WGS sequence"/>
</dbReference>
<accession>A0ABR9HZG6</accession>
<dbReference type="InterPro" id="IPR010982">
    <property type="entry name" value="Lambda_DNA-bd_dom_sf"/>
</dbReference>
<gene>
    <name evidence="3" type="ORF">H4696_003433</name>
</gene>
<dbReference type="SUPFAM" id="SSF47413">
    <property type="entry name" value="lambda repressor-like DNA-binding domains"/>
    <property type="match status" value="1"/>
</dbReference>
<keyword evidence="4" id="KW-1185">Reference proteome</keyword>